<sequence>MDDDSLDEFEDQSPGPDVHPQLSAAALARDAEESSDSDSGGSEDDTGSELSDSSDGEDEEGDLEDGSGSEGSEDDDDVDIMADAQGRLEASGALNSDDDSESCPICLNTFRGQVVGTPQSCAHYFCLDCIVEWSKNANSCPVDRTVFKCICIRACYGGKILKKIPVQNARAAEDEDEDPTFCEHLLCGTGCVSEGMGLMGCVSCRYHMECLEPPLREVPVDEWFCPECATPRAAANATDAGLGSEEEVSLLLADTVPTASRLRPRAGRTRAIARTRQSERVRATVNRNRMSTASRIQPIPQYLTSSLLDETIEAVASGLSTAVYQRPTTPRAPTKRRRRAGRRKRAAGRKKVQRRPSLRSKGSGTRSRRRQGRAKKRKGRTPKNEVTARCRIARTLGLRRPVRGACIPSVYKPADPSLGLLRADIGAASLSLFGDPYELDPFDRSPVSFQRNSAGPCPGGEGRGPGDGLRPGAPHSGCSGSLGSCCQGRPAPSCVPALTGGAAVRPESSVAPRSSQAQNASHASSPGSKRHDSPQFNGDSKQALPLRFASKTSNSNLSSKSAGLGQAPRPAPRRTDICELPRIPKIRRDDGGSRQEGLAPAPAPASGQQVSIPSSCISRLTGREGPGQPGLGTRADGEPRGRASQEPGVHSGSGAQPPGPLGPSRAKGSGTSFQSFRINIPGSAAHASRLPPPGFCDTFRPVDSKVPRKDSTSALFSLRKAKQLESEIYDPFDPTGSDSSSASSPERLGSGLLPSEITRTISVDSPRAAPLQAVRRVTSYTVEAGSSEEPGSPHGPSLDVLNLPGEEGPPEGQGPAARAQRLSPPGPWEDEDPPLHSSFFGAEERTVTCVTGTEPDVPPPAPPTHRVVELQAQPRSRSRSRSRSTSSSRGRKEARRKQAPAREPRRTRSGTRSGSRSGDGSSGSVSPQVGEDHTRRQQPKARSRRSSSECSSSHERARRKKAKDKGRERSRGFRGPGRRRSRSRSGSPGSSSHEHRDSRRRRRRRSGSRTWGRGCSPPSSLDRAPTPLCWPSGMPLHRPQQPQEEAWETEDKGLVAAPQQAPLPEPPPHGHLLPEPGFLDADATQVYSPNLLPAPALPLSIPPYAPVSQPTVQFILQGSLPLAGCGVAQSPAPVPSILTTASEPAGHAAATNNSEERMATPRPAAEKAKNEEYMKKLHVQERAVEEVKLAIKPFYQRREVTKDEYKDILRKAVQKICHSKSGEINPVKVGNLVKAYVDKYRHMRRHRRPEASEEPAAQGAEG</sequence>
<dbReference type="Pfam" id="PF13639">
    <property type="entry name" value="zf-RING_2"/>
    <property type="match status" value="1"/>
</dbReference>
<evidence type="ECO:0000256" key="3">
    <source>
        <dbReference type="ARBA" id="ARBA00022833"/>
    </source>
</evidence>
<evidence type="ECO:0000313" key="7">
    <source>
        <dbReference type="Proteomes" id="UP000515202"/>
    </source>
</evidence>
<protein>
    <submittedName>
        <fullName evidence="8">PHD and RING finger domain-containing protein 1</fullName>
    </submittedName>
</protein>
<proteinExistence type="predicted"/>
<feature type="region of interest" description="Disordered" evidence="5">
    <location>
        <begin position="725"/>
        <end position="1077"/>
    </location>
</feature>
<keyword evidence="7" id="KW-1185">Reference proteome</keyword>
<evidence type="ECO:0000256" key="1">
    <source>
        <dbReference type="ARBA" id="ARBA00022723"/>
    </source>
</evidence>
<reference evidence="8" key="1">
    <citation type="submission" date="2025-08" db="UniProtKB">
        <authorList>
            <consortium name="RefSeq"/>
        </authorList>
    </citation>
    <scope>IDENTIFICATION</scope>
    <source>
        <tissue evidence="8">Kidney</tissue>
    </source>
</reference>
<dbReference type="Gene3D" id="3.30.40.10">
    <property type="entry name" value="Zinc/RING finger domain, C3HC4 (zinc finger)"/>
    <property type="match status" value="2"/>
</dbReference>
<dbReference type="KEGG" id="pvp:105305953"/>
<feature type="compositionally biased region" description="Acidic residues" evidence="5">
    <location>
        <begin position="33"/>
        <end position="77"/>
    </location>
</feature>
<feature type="domain" description="RING-type" evidence="6">
    <location>
        <begin position="103"/>
        <end position="144"/>
    </location>
</feature>
<evidence type="ECO:0000256" key="5">
    <source>
        <dbReference type="SAM" id="MobiDB-lite"/>
    </source>
</evidence>
<dbReference type="InterPro" id="IPR013083">
    <property type="entry name" value="Znf_RING/FYVE/PHD"/>
</dbReference>
<organism evidence="7 8">
    <name type="scientific">Pteropus vampyrus</name>
    <name type="common">Large flying fox</name>
    <dbReference type="NCBI Taxonomy" id="132908"/>
    <lineage>
        <taxon>Eukaryota</taxon>
        <taxon>Metazoa</taxon>
        <taxon>Chordata</taxon>
        <taxon>Craniata</taxon>
        <taxon>Vertebrata</taxon>
        <taxon>Euteleostomi</taxon>
        <taxon>Mammalia</taxon>
        <taxon>Eutheria</taxon>
        <taxon>Laurasiatheria</taxon>
        <taxon>Chiroptera</taxon>
        <taxon>Yinpterochiroptera</taxon>
        <taxon>Pteropodoidea</taxon>
        <taxon>Pteropodidae</taxon>
        <taxon>Pteropodinae</taxon>
        <taxon>Pteropus</taxon>
    </lineage>
</organism>
<evidence type="ECO:0000256" key="4">
    <source>
        <dbReference type="PROSITE-ProRule" id="PRU00175"/>
    </source>
</evidence>
<dbReference type="InterPro" id="IPR017907">
    <property type="entry name" value="Znf_RING_CS"/>
</dbReference>
<dbReference type="PROSITE" id="PS00518">
    <property type="entry name" value="ZF_RING_1"/>
    <property type="match status" value="1"/>
</dbReference>
<feature type="compositionally biased region" description="Basic residues" evidence="5">
    <location>
        <begin position="333"/>
        <end position="358"/>
    </location>
</feature>
<feature type="region of interest" description="Disordered" evidence="5">
    <location>
        <begin position="505"/>
        <end position="540"/>
    </location>
</feature>
<evidence type="ECO:0000256" key="2">
    <source>
        <dbReference type="ARBA" id="ARBA00022771"/>
    </source>
</evidence>
<dbReference type="CDD" id="cd16635">
    <property type="entry name" value="mRING-HC-C3HC3D_PHRF1"/>
    <property type="match status" value="1"/>
</dbReference>
<dbReference type="Pfam" id="PF23030">
    <property type="entry name" value="SCAF11-like_C"/>
    <property type="match status" value="1"/>
</dbReference>
<feature type="compositionally biased region" description="Basic and acidic residues" evidence="5">
    <location>
        <begin position="1154"/>
        <end position="1166"/>
    </location>
</feature>
<dbReference type="PANTHER" id="PTHR12618">
    <property type="entry name" value="PHD AND RING FINGER DOMAIN-CONTAINING PROTEIN 1"/>
    <property type="match status" value="1"/>
</dbReference>
<evidence type="ECO:0000313" key="8">
    <source>
        <dbReference type="RefSeq" id="XP_023379493.1"/>
    </source>
</evidence>
<feature type="region of interest" description="Disordered" evidence="5">
    <location>
        <begin position="1243"/>
        <end position="1262"/>
    </location>
</feature>
<feature type="region of interest" description="Disordered" evidence="5">
    <location>
        <begin position="443"/>
        <end position="474"/>
    </location>
</feature>
<feature type="compositionally biased region" description="Gly residues" evidence="5">
    <location>
        <begin position="457"/>
        <end position="469"/>
    </location>
</feature>
<dbReference type="OrthoDB" id="1935339at2759"/>
<feature type="region of interest" description="Disordered" evidence="5">
    <location>
        <begin position="1145"/>
        <end position="1166"/>
    </location>
</feature>
<name>A0A6P6BWJ9_PTEVA</name>
<dbReference type="Proteomes" id="UP000515202">
    <property type="component" value="Unplaced"/>
</dbReference>
<dbReference type="InterPro" id="IPR011011">
    <property type="entry name" value="Znf_FYVE_PHD"/>
</dbReference>
<feature type="compositionally biased region" description="Acidic residues" evidence="5">
    <location>
        <begin position="1"/>
        <end position="11"/>
    </location>
</feature>
<feature type="compositionally biased region" description="Low complexity" evidence="5">
    <location>
        <begin position="514"/>
        <end position="525"/>
    </location>
</feature>
<feature type="compositionally biased region" description="Low complexity" evidence="5">
    <location>
        <begin position="910"/>
        <end position="924"/>
    </location>
</feature>
<feature type="region of interest" description="Disordered" evidence="5">
    <location>
        <begin position="1"/>
        <end position="77"/>
    </location>
</feature>
<feature type="compositionally biased region" description="Basic and acidic residues" evidence="5">
    <location>
        <begin position="700"/>
        <end position="711"/>
    </location>
</feature>
<dbReference type="AlphaFoldDB" id="A0A6P6BWJ9"/>
<dbReference type="InterPro" id="IPR057031">
    <property type="entry name" value="SFR19-like_C"/>
</dbReference>
<evidence type="ECO:0000259" key="6">
    <source>
        <dbReference type="PROSITE" id="PS50089"/>
    </source>
</evidence>
<feature type="compositionally biased region" description="Low complexity" evidence="5">
    <location>
        <begin position="552"/>
        <end position="565"/>
    </location>
</feature>
<dbReference type="SUPFAM" id="SSF57903">
    <property type="entry name" value="FYVE/PHD zinc finger"/>
    <property type="match status" value="1"/>
</dbReference>
<gene>
    <name evidence="8" type="primary">PHRF1</name>
</gene>
<dbReference type="SUPFAM" id="SSF57850">
    <property type="entry name" value="RING/U-box"/>
    <property type="match status" value="1"/>
</dbReference>
<feature type="region of interest" description="Disordered" evidence="5">
    <location>
        <begin position="323"/>
        <end position="387"/>
    </location>
</feature>
<feature type="region of interest" description="Disordered" evidence="5">
    <location>
        <begin position="552"/>
        <end position="713"/>
    </location>
</feature>
<dbReference type="GO" id="GO:0008270">
    <property type="term" value="F:zinc ion binding"/>
    <property type="evidence" value="ECO:0007669"/>
    <property type="project" value="UniProtKB-KW"/>
</dbReference>
<keyword evidence="1" id="KW-0479">Metal-binding</keyword>
<dbReference type="GeneID" id="105305953"/>
<dbReference type="InterPro" id="IPR001841">
    <property type="entry name" value="Znf_RING"/>
</dbReference>
<keyword evidence="3" id="KW-0862">Zinc</keyword>
<feature type="compositionally biased region" description="Basic residues" evidence="5">
    <location>
        <begin position="366"/>
        <end position="381"/>
    </location>
</feature>
<accession>A0A6P6BWJ9</accession>
<dbReference type="PANTHER" id="PTHR12618:SF20">
    <property type="entry name" value="PHD AND RING FINGER DOMAIN-CONTAINING PROTEIN 1"/>
    <property type="match status" value="1"/>
</dbReference>
<dbReference type="InterPro" id="IPR047157">
    <property type="entry name" value="PHRF1/Atg35"/>
</dbReference>
<dbReference type="RefSeq" id="XP_023379493.1">
    <property type="nucleotide sequence ID" value="XM_023523725.1"/>
</dbReference>
<dbReference type="PROSITE" id="PS50089">
    <property type="entry name" value="ZF_RING_2"/>
    <property type="match status" value="1"/>
</dbReference>
<feature type="compositionally biased region" description="Basic residues" evidence="5">
    <location>
        <begin position="936"/>
        <end position="945"/>
    </location>
</feature>
<feature type="compositionally biased region" description="Basic residues" evidence="5">
    <location>
        <begin position="998"/>
        <end position="1007"/>
    </location>
</feature>
<dbReference type="SMART" id="SM00184">
    <property type="entry name" value="RING"/>
    <property type="match status" value="1"/>
</dbReference>
<feature type="compositionally biased region" description="Low complexity" evidence="5">
    <location>
        <begin position="783"/>
        <end position="797"/>
    </location>
</feature>
<feature type="compositionally biased region" description="Polar residues" evidence="5">
    <location>
        <begin position="606"/>
        <end position="618"/>
    </location>
</feature>
<dbReference type="CTD" id="57661"/>
<keyword evidence="2 4" id="KW-0863">Zinc-finger</keyword>